<dbReference type="Proteomes" id="UP001500840">
    <property type="component" value="Unassembled WGS sequence"/>
</dbReference>
<reference evidence="2" key="1">
    <citation type="journal article" date="2019" name="Int. J. Syst. Evol. Microbiol.">
        <title>The Global Catalogue of Microorganisms (GCM) 10K type strain sequencing project: providing services to taxonomists for standard genome sequencing and annotation.</title>
        <authorList>
            <consortium name="The Broad Institute Genomics Platform"/>
            <consortium name="The Broad Institute Genome Sequencing Center for Infectious Disease"/>
            <person name="Wu L."/>
            <person name="Ma J."/>
        </authorList>
    </citation>
    <scope>NUCLEOTIDE SEQUENCE [LARGE SCALE GENOMIC DNA]</scope>
    <source>
        <strain evidence="2">JCM 17759</strain>
    </source>
</reference>
<sequence>MKRRCGGFCRRGAGEREQNRCQSQQGAGNDWKTSVFGEQCEHFFSAGGLGWVRGGDRLGRKVLTRNEIEETGFKAEKFKVRLENE</sequence>
<comment type="caution">
    <text evidence="1">The sequence shown here is derived from an EMBL/GenBank/DDBJ whole genome shotgun (WGS) entry which is preliminary data.</text>
</comment>
<accession>A0ABP8NKU0</accession>
<dbReference type="EMBL" id="BAABGA010000102">
    <property type="protein sequence ID" value="GAA4468976.1"/>
    <property type="molecule type" value="Genomic_DNA"/>
</dbReference>
<evidence type="ECO:0000313" key="1">
    <source>
        <dbReference type="EMBL" id="GAA4468976.1"/>
    </source>
</evidence>
<proteinExistence type="predicted"/>
<gene>
    <name evidence="1" type="ORF">GCM10023156_60550</name>
</gene>
<protein>
    <submittedName>
        <fullName evidence="1">Uncharacterized protein</fullName>
    </submittedName>
</protein>
<organism evidence="1 2">
    <name type="scientific">Novipirellula rosea</name>
    <dbReference type="NCBI Taxonomy" id="1031540"/>
    <lineage>
        <taxon>Bacteria</taxon>
        <taxon>Pseudomonadati</taxon>
        <taxon>Planctomycetota</taxon>
        <taxon>Planctomycetia</taxon>
        <taxon>Pirellulales</taxon>
        <taxon>Pirellulaceae</taxon>
        <taxon>Novipirellula</taxon>
    </lineage>
</organism>
<keyword evidence="2" id="KW-1185">Reference proteome</keyword>
<name>A0ABP8NKU0_9BACT</name>
<evidence type="ECO:0000313" key="2">
    <source>
        <dbReference type="Proteomes" id="UP001500840"/>
    </source>
</evidence>